<evidence type="ECO:0000256" key="1">
    <source>
        <dbReference type="ARBA" id="ARBA00008857"/>
    </source>
</evidence>
<dbReference type="PANTHER" id="PTHR30349">
    <property type="entry name" value="PHAGE INTEGRASE-RELATED"/>
    <property type="match status" value="1"/>
</dbReference>
<dbReference type="RefSeq" id="WP_058354361.1">
    <property type="nucleotide sequence ID" value="NZ_CABMMD010000224.1"/>
</dbReference>
<dbReference type="EMBL" id="LNAM01000224">
    <property type="protein sequence ID" value="KSV57396.1"/>
    <property type="molecule type" value="Genomic_DNA"/>
</dbReference>
<keyword evidence="6" id="KW-1185">Reference proteome</keyword>
<name>A0A0V8QA70_9FIRM</name>
<comment type="similarity">
    <text evidence="1">Belongs to the 'phage' integrase family.</text>
</comment>
<organism evidence="5 6">
    <name type="scientific">Acetivibrio ethanolgignens</name>
    <dbReference type="NCBI Taxonomy" id="290052"/>
    <lineage>
        <taxon>Bacteria</taxon>
        <taxon>Bacillati</taxon>
        <taxon>Bacillota</taxon>
        <taxon>Clostridia</taxon>
        <taxon>Eubacteriales</taxon>
        <taxon>Oscillospiraceae</taxon>
        <taxon>Acetivibrio</taxon>
    </lineage>
</organism>
<proteinExistence type="inferred from homology"/>
<dbReference type="GO" id="GO:0015074">
    <property type="term" value="P:DNA integration"/>
    <property type="evidence" value="ECO:0007669"/>
    <property type="project" value="InterPro"/>
</dbReference>
<dbReference type="GO" id="GO:0003677">
    <property type="term" value="F:DNA binding"/>
    <property type="evidence" value="ECO:0007669"/>
    <property type="project" value="UniProtKB-KW"/>
</dbReference>
<keyword evidence="2" id="KW-0238">DNA-binding</keyword>
<evidence type="ECO:0000256" key="2">
    <source>
        <dbReference type="ARBA" id="ARBA00023125"/>
    </source>
</evidence>
<evidence type="ECO:0000313" key="5">
    <source>
        <dbReference type="EMBL" id="KSV57396.1"/>
    </source>
</evidence>
<dbReference type="PANTHER" id="PTHR30349:SF41">
    <property type="entry name" value="INTEGRASE_RECOMBINASE PROTEIN MJ0367-RELATED"/>
    <property type="match status" value="1"/>
</dbReference>
<keyword evidence="3" id="KW-0233">DNA recombination</keyword>
<accession>A0A0V8QA70</accession>
<dbReference type="Pfam" id="PF00589">
    <property type="entry name" value="Phage_integrase"/>
    <property type="match status" value="1"/>
</dbReference>
<dbReference type="Proteomes" id="UP000054874">
    <property type="component" value="Unassembled WGS sequence"/>
</dbReference>
<protein>
    <recommendedName>
        <fullName evidence="4">Tyr recombinase domain-containing protein</fullName>
    </recommendedName>
</protein>
<dbReference type="Gene3D" id="1.10.443.10">
    <property type="entry name" value="Intergrase catalytic core"/>
    <property type="match status" value="1"/>
</dbReference>
<dbReference type="InterPro" id="IPR011010">
    <property type="entry name" value="DNA_brk_join_enz"/>
</dbReference>
<dbReference type="PROSITE" id="PS51898">
    <property type="entry name" value="TYR_RECOMBINASE"/>
    <property type="match status" value="1"/>
</dbReference>
<dbReference type="GO" id="GO:0006310">
    <property type="term" value="P:DNA recombination"/>
    <property type="evidence" value="ECO:0007669"/>
    <property type="project" value="UniProtKB-KW"/>
</dbReference>
<dbReference type="InterPro" id="IPR002104">
    <property type="entry name" value="Integrase_catalytic"/>
</dbReference>
<evidence type="ECO:0000256" key="3">
    <source>
        <dbReference type="ARBA" id="ARBA00023172"/>
    </source>
</evidence>
<comment type="caution">
    <text evidence="5">The sequence shown here is derived from an EMBL/GenBank/DDBJ whole genome shotgun (WGS) entry which is preliminary data.</text>
</comment>
<reference evidence="5 6" key="1">
    <citation type="submission" date="2015-11" db="EMBL/GenBank/DDBJ databases">
        <title>Butyribacter intestini gen. nov., sp. nov., a butyric acid-producing bacterium of the family Lachnospiraceae isolated from the human faeces.</title>
        <authorList>
            <person name="Zou Y."/>
            <person name="Xue W."/>
            <person name="Luo G."/>
            <person name="Lv M."/>
        </authorList>
    </citation>
    <scope>NUCLEOTIDE SEQUENCE [LARGE SCALE GENOMIC DNA]</scope>
    <source>
        <strain evidence="5 6">ACET-33324</strain>
    </source>
</reference>
<evidence type="ECO:0000313" key="6">
    <source>
        <dbReference type="Proteomes" id="UP000054874"/>
    </source>
</evidence>
<evidence type="ECO:0000259" key="4">
    <source>
        <dbReference type="PROSITE" id="PS51898"/>
    </source>
</evidence>
<dbReference type="SUPFAM" id="SSF56349">
    <property type="entry name" value="DNA breaking-rejoining enzymes"/>
    <property type="match status" value="1"/>
</dbReference>
<gene>
    <name evidence="5" type="ORF">ASU35_16415</name>
</gene>
<dbReference type="InterPro" id="IPR013762">
    <property type="entry name" value="Integrase-like_cat_sf"/>
</dbReference>
<feature type="domain" description="Tyr recombinase" evidence="4">
    <location>
        <begin position="103"/>
        <end position="316"/>
    </location>
</feature>
<dbReference type="AlphaFoldDB" id="A0A0V8QA70"/>
<dbReference type="STRING" id="290052.ASU35_16415"/>
<sequence length="325" mass="37941">MAYIFQSSFASEFKSFLNMVRDAGQQTRGYEVTFKSLDIFLSENSGREKALTEEAIGSWLDSMTCKPQSKNRQITHVRVFSRYLKALEIPAFEPEYMREHSDFIPYTFTDEEFHAVINAADGFLGNRRESTRSSRVFPMLIRVLYGCGLRLGEALALRWENVDLGAGILHIRRAKNNKERDVPMDPSLTELLKLYKKRQFSENPDSSYLFESDRTPGTPYLSWTFRNWFLSVIEQAGISNERLEKYGRGISPHTLRHYFTYKSFLQSEDAGRTLEQFVPYLSAYLGHKSLFETERYLATDYTLYKDSQQRMEQAINHIFPEVDFE</sequence>
<dbReference type="InterPro" id="IPR050090">
    <property type="entry name" value="Tyrosine_recombinase_XerCD"/>
</dbReference>